<dbReference type="EMBL" id="ACIN03000007">
    <property type="protein sequence ID" value="ESK65560.1"/>
    <property type="molecule type" value="Genomic_DNA"/>
</dbReference>
<proteinExistence type="predicted"/>
<feature type="transmembrane region" description="Helical" evidence="1">
    <location>
        <begin position="31"/>
        <end position="54"/>
    </location>
</feature>
<keyword evidence="3" id="KW-1185">Reference proteome</keyword>
<dbReference type="STRING" id="592010.GCWU000182_001034"/>
<evidence type="ECO:0000313" key="2">
    <source>
        <dbReference type="EMBL" id="ESK65560.1"/>
    </source>
</evidence>
<dbReference type="HOGENOM" id="CLU_2985898_0_0_9"/>
<evidence type="ECO:0000313" key="3">
    <source>
        <dbReference type="Proteomes" id="UP000019050"/>
    </source>
</evidence>
<protein>
    <submittedName>
        <fullName evidence="2">Uncharacterized protein</fullName>
    </submittedName>
</protein>
<reference evidence="2" key="1">
    <citation type="submission" date="2013-06" db="EMBL/GenBank/DDBJ databases">
        <authorList>
            <person name="Weinstock G."/>
            <person name="Sodergren E."/>
            <person name="Clifton S."/>
            <person name="Fulton L."/>
            <person name="Fulton B."/>
            <person name="Courtney L."/>
            <person name="Fronick C."/>
            <person name="Harrison M."/>
            <person name="Strong C."/>
            <person name="Farmer C."/>
            <person name="Delahaunty K."/>
            <person name="Markovic C."/>
            <person name="Hall O."/>
            <person name="Minx P."/>
            <person name="Tomlinson C."/>
            <person name="Mitreva M."/>
            <person name="Nelson J."/>
            <person name="Hou S."/>
            <person name="Wollam A."/>
            <person name="Pepin K.H."/>
            <person name="Johnson M."/>
            <person name="Bhonagiri V."/>
            <person name="Nash W.E."/>
            <person name="Warren W."/>
            <person name="Chinwalla A."/>
            <person name="Mardis E.R."/>
            <person name="Wilson R.K."/>
        </authorList>
    </citation>
    <scope>NUCLEOTIDE SEQUENCE [LARGE SCALE GENOMIC DNA]</scope>
    <source>
        <strain evidence="2">ATCC 49176</strain>
    </source>
</reference>
<organism evidence="2 3">
    <name type="scientific">Abiotrophia defectiva ATCC 49176</name>
    <dbReference type="NCBI Taxonomy" id="592010"/>
    <lineage>
        <taxon>Bacteria</taxon>
        <taxon>Bacillati</taxon>
        <taxon>Bacillota</taxon>
        <taxon>Bacilli</taxon>
        <taxon>Lactobacillales</taxon>
        <taxon>Aerococcaceae</taxon>
        <taxon>Abiotrophia</taxon>
    </lineage>
</organism>
<dbReference type="AlphaFoldDB" id="W1Q324"/>
<keyword evidence="1" id="KW-0812">Transmembrane</keyword>
<comment type="caution">
    <text evidence="2">The sequence shown here is derived from an EMBL/GenBank/DDBJ whole genome shotgun (WGS) entry which is preliminary data.</text>
</comment>
<accession>W1Q324</accession>
<gene>
    <name evidence="2" type="ORF">GCWU000182_001034</name>
</gene>
<evidence type="ECO:0000256" key="1">
    <source>
        <dbReference type="SAM" id="Phobius"/>
    </source>
</evidence>
<sequence length="57" mass="6622">MEYFLQQLLYYRFLQIMMMKEYGTADSPQKIAFMNITLGSVIFGVLVILGTYMISKA</sequence>
<keyword evidence="1" id="KW-0472">Membrane</keyword>
<name>W1Q324_ABIDE</name>
<keyword evidence="1" id="KW-1133">Transmembrane helix</keyword>
<dbReference type="Proteomes" id="UP000019050">
    <property type="component" value="Unassembled WGS sequence"/>
</dbReference>